<reference evidence="1" key="2">
    <citation type="journal article" date="2021" name="Mar. Drugs">
        <title>Genome Reduction and Secondary Metabolism of the Marine Sponge-Associated Cyanobacterium Leptothoe.</title>
        <authorList>
            <person name="Konstantinou D."/>
            <person name="Popin R.V."/>
            <person name="Fewer D.P."/>
            <person name="Sivonen K."/>
            <person name="Gkelis S."/>
        </authorList>
    </citation>
    <scope>NUCLEOTIDE SEQUENCE</scope>
    <source>
        <strain evidence="1">TAU-MAC 1115</strain>
    </source>
</reference>
<dbReference type="RefSeq" id="WP_215609380.1">
    <property type="nucleotide sequence ID" value="NZ_JADOES010000023.1"/>
</dbReference>
<protein>
    <recommendedName>
        <fullName evidence="3">Phage protein</fullName>
    </recommendedName>
</protein>
<keyword evidence="2" id="KW-1185">Reference proteome</keyword>
<comment type="caution">
    <text evidence="1">The sequence shown here is derived from an EMBL/GenBank/DDBJ whole genome shotgun (WGS) entry which is preliminary data.</text>
</comment>
<dbReference type="EMBL" id="JADOES010000023">
    <property type="protein sequence ID" value="MBT9316312.1"/>
    <property type="molecule type" value="Genomic_DNA"/>
</dbReference>
<dbReference type="AlphaFoldDB" id="A0A947DFT9"/>
<proteinExistence type="predicted"/>
<name>A0A947DFT9_9CYAN</name>
<organism evidence="1 2">
    <name type="scientific">Leptothoe spongobia TAU-MAC 1115</name>
    <dbReference type="NCBI Taxonomy" id="1967444"/>
    <lineage>
        <taxon>Bacteria</taxon>
        <taxon>Bacillati</taxon>
        <taxon>Cyanobacteriota</taxon>
        <taxon>Cyanophyceae</taxon>
        <taxon>Nodosilineales</taxon>
        <taxon>Cymatolegaceae</taxon>
        <taxon>Leptothoe</taxon>
        <taxon>Leptothoe spongobia</taxon>
    </lineage>
</organism>
<evidence type="ECO:0000313" key="2">
    <source>
        <dbReference type="Proteomes" id="UP000717364"/>
    </source>
</evidence>
<dbReference type="Proteomes" id="UP000717364">
    <property type="component" value="Unassembled WGS sequence"/>
</dbReference>
<evidence type="ECO:0008006" key="3">
    <source>
        <dbReference type="Google" id="ProtNLM"/>
    </source>
</evidence>
<gene>
    <name evidence="1" type="ORF">IXB50_12850</name>
</gene>
<reference evidence="1" key="1">
    <citation type="submission" date="2020-11" db="EMBL/GenBank/DDBJ databases">
        <authorList>
            <person name="Konstantinou D."/>
            <person name="Gkelis S."/>
            <person name="Popin R."/>
            <person name="Fewer D."/>
            <person name="Sivonen K."/>
        </authorList>
    </citation>
    <scope>NUCLEOTIDE SEQUENCE</scope>
    <source>
        <strain evidence="1">TAU-MAC 1115</strain>
    </source>
</reference>
<accession>A0A947DFT9</accession>
<sequence>MAWSPSSPDDFSQFEPTDMLDFLDWFERNYTESLAIHIADSFIEGVSVPYAEAIARGEDADVPDWIETLFRYRLAAQWTYQRGYPVAQGLSRNLASVLSDELLEGYMSNYRISPKDVADIPPGIRQAFVESAKFSMDWIKNLSAEAREMIGDLISVDTLKNRTPAVAVPLIEKVLQRELVARELGLVPDDISPDQVSEWASQAQAKVINAISFRAQMISRTESMRAMNIGAMAALQQDGHSHVYVMPHAGSCPHCRRLLDGRVFDIRVLQANVFANFGKRPKDWVAALPQHPQCRHSVGTVPIKYRKAVSELGRLPLDGVVLEFYGLPGGEAAMRSLKLPVTDWLSA</sequence>
<evidence type="ECO:0000313" key="1">
    <source>
        <dbReference type="EMBL" id="MBT9316312.1"/>
    </source>
</evidence>